<dbReference type="PANTHER" id="PTHR43280:SF2">
    <property type="entry name" value="HTH-TYPE TRANSCRIPTIONAL REGULATOR EXSA"/>
    <property type="match status" value="1"/>
</dbReference>
<keyword evidence="3" id="KW-0804">Transcription</keyword>
<dbReference type="AlphaFoldDB" id="A0A9D2WSI5"/>
<evidence type="ECO:0000259" key="4">
    <source>
        <dbReference type="PROSITE" id="PS01124"/>
    </source>
</evidence>
<accession>A0A9D2WSI5</accession>
<feature type="domain" description="HTH araC/xylS-type" evidence="4">
    <location>
        <begin position="115"/>
        <end position="213"/>
    </location>
</feature>
<reference evidence="5" key="1">
    <citation type="submission" date="2016-02" db="EMBL/GenBank/DDBJ databases">
        <title>Draft Genome Sequence of Sporotomaculum syntrophicum Strain FB, a Syntrophic Benzoate Degrader.</title>
        <authorList>
            <person name="Nobu M.K."/>
            <person name="Narihiro T."/>
            <person name="Qiu Y.-L."/>
            <person name="Ohashi A."/>
            <person name="Liu W.-T."/>
            <person name="Yuji S."/>
        </authorList>
    </citation>
    <scope>NUCLEOTIDE SEQUENCE</scope>
    <source>
        <strain evidence="5">FB</strain>
    </source>
</reference>
<evidence type="ECO:0000313" key="6">
    <source>
        <dbReference type="Proteomes" id="UP000798488"/>
    </source>
</evidence>
<evidence type="ECO:0000256" key="1">
    <source>
        <dbReference type="ARBA" id="ARBA00023015"/>
    </source>
</evidence>
<keyword evidence="1" id="KW-0805">Transcription regulation</keyword>
<name>A0A9D2WSI5_9FIRM</name>
<dbReference type="EMBL" id="LSRS01000001">
    <property type="protein sequence ID" value="KAF1086298.1"/>
    <property type="molecule type" value="Genomic_DNA"/>
</dbReference>
<evidence type="ECO:0000256" key="2">
    <source>
        <dbReference type="ARBA" id="ARBA00023125"/>
    </source>
</evidence>
<dbReference type="InterPro" id="IPR009057">
    <property type="entry name" value="Homeodomain-like_sf"/>
</dbReference>
<protein>
    <submittedName>
        <fullName evidence="5">Virulence regulon transcriptional activator VirF</fullName>
    </submittedName>
</protein>
<dbReference type="RefSeq" id="WP_243152851.1">
    <property type="nucleotide sequence ID" value="NZ_LSRS01000001.1"/>
</dbReference>
<evidence type="ECO:0000256" key="3">
    <source>
        <dbReference type="ARBA" id="ARBA00023163"/>
    </source>
</evidence>
<evidence type="ECO:0000313" key="5">
    <source>
        <dbReference type="EMBL" id="KAF1086298.1"/>
    </source>
</evidence>
<dbReference type="GO" id="GO:0003700">
    <property type="term" value="F:DNA-binding transcription factor activity"/>
    <property type="evidence" value="ECO:0007669"/>
    <property type="project" value="InterPro"/>
</dbReference>
<keyword evidence="6" id="KW-1185">Reference proteome</keyword>
<sequence length="242" mass="28582">MGELHRIFKSRENNEILFIQVDDRFCRNILSDNSYFFIYCCSVYHEDEVLEKYQILKGYIARLIWALNDRSSQDDQRDIIDILTAMLGYITYNFDFLRWGYGTKAFSEKRVKRLKQMAAHIKSDDEVQLGLKELAAEAGVSLQHLSNDIKDKFGLTFQELLYYSKCEHSAKLLLSTDKRIVDIALECGFSDPKYLIKHFKKHFHCNPSEFRKTYRADAKKLLSQVQYREIPLSQAMNYLRIK</sequence>
<keyword evidence="2" id="KW-0238">DNA-binding</keyword>
<comment type="caution">
    <text evidence="5">The sequence shown here is derived from an EMBL/GenBank/DDBJ whole genome shotgun (WGS) entry which is preliminary data.</text>
</comment>
<proteinExistence type="predicted"/>
<dbReference type="PANTHER" id="PTHR43280">
    <property type="entry name" value="ARAC-FAMILY TRANSCRIPTIONAL REGULATOR"/>
    <property type="match status" value="1"/>
</dbReference>
<dbReference type="PROSITE" id="PS01124">
    <property type="entry name" value="HTH_ARAC_FAMILY_2"/>
    <property type="match status" value="1"/>
</dbReference>
<gene>
    <name evidence="5" type="primary">virF</name>
    <name evidence="5" type="ORF">SPSYN_00015</name>
</gene>
<dbReference type="Pfam" id="PF12833">
    <property type="entry name" value="HTH_18"/>
    <property type="match status" value="1"/>
</dbReference>
<organism evidence="5 6">
    <name type="scientific">Sporotomaculum syntrophicum</name>
    <dbReference type="NCBI Taxonomy" id="182264"/>
    <lineage>
        <taxon>Bacteria</taxon>
        <taxon>Bacillati</taxon>
        <taxon>Bacillota</taxon>
        <taxon>Clostridia</taxon>
        <taxon>Eubacteriales</taxon>
        <taxon>Desulfallaceae</taxon>
        <taxon>Sporotomaculum</taxon>
    </lineage>
</organism>
<dbReference type="SUPFAM" id="SSF46689">
    <property type="entry name" value="Homeodomain-like"/>
    <property type="match status" value="1"/>
</dbReference>
<dbReference type="SMART" id="SM00342">
    <property type="entry name" value="HTH_ARAC"/>
    <property type="match status" value="1"/>
</dbReference>
<dbReference type="GO" id="GO:0043565">
    <property type="term" value="F:sequence-specific DNA binding"/>
    <property type="evidence" value="ECO:0007669"/>
    <property type="project" value="InterPro"/>
</dbReference>
<dbReference type="Gene3D" id="1.10.10.60">
    <property type="entry name" value="Homeodomain-like"/>
    <property type="match status" value="1"/>
</dbReference>
<dbReference type="Proteomes" id="UP000798488">
    <property type="component" value="Unassembled WGS sequence"/>
</dbReference>
<dbReference type="InterPro" id="IPR018060">
    <property type="entry name" value="HTH_AraC"/>
</dbReference>